<dbReference type="Pfam" id="PF09489">
    <property type="entry name" value="CbtB"/>
    <property type="match status" value="1"/>
</dbReference>
<dbReference type="Proteomes" id="UP000285310">
    <property type="component" value="Unassembled WGS sequence"/>
</dbReference>
<dbReference type="InterPro" id="IPR012667">
    <property type="entry name" value="CbtB_put"/>
</dbReference>
<protein>
    <submittedName>
        <fullName evidence="2">Cobalt transporter</fullName>
    </submittedName>
</protein>
<gene>
    <name evidence="2" type="ORF">SAJA_14120</name>
</gene>
<keyword evidence="1" id="KW-1133">Transmembrane helix</keyword>
<dbReference type="AlphaFoldDB" id="A0A423PFD4"/>
<reference evidence="2 3" key="1">
    <citation type="submission" date="2013-10" db="EMBL/GenBank/DDBJ databases">
        <title>Salinisphaera japonica YTM-1 Genome Sequencing.</title>
        <authorList>
            <person name="Lai Q."/>
            <person name="Li C."/>
            <person name="Shao Z."/>
        </authorList>
    </citation>
    <scope>NUCLEOTIDE SEQUENCE [LARGE SCALE GENOMIC DNA]</scope>
    <source>
        <strain evidence="2 3">YTM-1</strain>
    </source>
</reference>
<name>A0A423PFD4_9GAMM</name>
<dbReference type="NCBIfam" id="TIGR02459">
    <property type="entry name" value="CbtB"/>
    <property type="match status" value="1"/>
</dbReference>
<keyword evidence="1" id="KW-0472">Membrane</keyword>
<proteinExistence type="predicted"/>
<sequence length="63" mass="6571">MSTTATTTHAPSTPAQSATRQMAQLGGAALIGLFIVYGVGFSHIMPVHNAAHDVRHSAVFPCH</sequence>
<dbReference type="EMBL" id="AYKG01000067">
    <property type="protein sequence ID" value="ROO24349.1"/>
    <property type="molecule type" value="Genomic_DNA"/>
</dbReference>
<evidence type="ECO:0000256" key="1">
    <source>
        <dbReference type="SAM" id="Phobius"/>
    </source>
</evidence>
<evidence type="ECO:0000313" key="2">
    <source>
        <dbReference type="EMBL" id="ROO24349.1"/>
    </source>
</evidence>
<dbReference type="InParanoid" id="A0A423PFD4"/>
<comment type="caution">
    <text evidence="2">The sequence shown here is derived from an EMBL/GenBank/DDBJ whole genome shotgun (WGS) entry which is preliminary data.</text>
</comment>
<evidence type="ECO:0000313" key="3">
    <source>
        <dbReference type="Proteomes" id="UP000285310"/>
    </source>
</evidence>
<keyword evidence="3" id="KW-1185">Reference proteome</keyword>
<organism evidence="2 3">
    <name type="scientific">Salinisphaera japonica YTM-1</name>
    <dbReference type="NCBI Taxonomy" id="1209778"/>
    <lineage>
        <taxon>Bacteria</taxon>
        <taxon>Pseudomonadati</taxon>
        <taxon>Pseudomonadota</taxon>
        <taxon>Gammaproteobacteria</taxon>
        <taxon>Salinisphaerales</taxon>
        <taxon>Salinisphaeraceae</taxon>
        <taxon>Salinisphaera</taxon>
    </lineage>
</organism>
<feature type="transmembrane region" description="Helical" evidence="1">
    <location>
        <begin position="25"/>
        <end position="45"/>
    </location>
</feature>
<dbReference type="OrthoDB" id="9813304at2"/>
<accession>A0A423PFD4</accession>
<dbReference type="RefSeq" id="WP_123659267.1">
    <property type="nucleotide sequence ID" value="NZ_AYKG01000067.1"/>
</dbReference>
<keyword evidence="1" id="KW-0812">Transmembrane</keyword>